<evidence type="ECO:0000313" key="2">
    <source>
        <dbReference type="EMBL" id="PNF23806.1"/>
    </source>
</evidence>
<proteinExistence type="predicted"/>
<organism evidence="2 3">
    <name type="scientific">Cryptotermes secundus</name>
    <dbReference type="NCBI Taxonomy" id="105785"/>
    <lineage>
        <taxon>Eukaryota</taxon>
        <taxon>Metazoa</taxon>
        <taxon>Ecdysozoa</taxon>
        <taxon>Arthropoda</taxon>
        <taxon>Hexapoda</taxon>
        <taxon>Insecta</taxon>
        <taxon>Pterygota</taxon>
        <taxon>Neoptera</taxon>
        <taxon>Polyneoptera</taxon>
        <taxon>Dictyoptera</taxon>
        <taxon>Blattodea</taxon>
        <taxon>Blattoidea</taxon>
        <taxon>Termitoidae</taxon>
        <taxon>Kalotermitidae</taxon>
        <taxon>Cryptotermitinae</taxon>
        <taxon>Cryptotermes</taxon>
    </lineage>
</organism>
<comment type="caution">
    <text evidence="2">The sequence shown here is derived from an EMBL/GenBank/DDBJ whole genome shotgun (WGS) entry which is preliminary data.</text>
</comment>
<sequence>MAGGRVALAVLLLAHFGNIHVYMKVIAPTTQAGVTCNRGFYWPHIQTSTDLMDTINAMCNTTPSSSDSDNQHLNSDACYGCFSRVIDQFKNAMHLGELNSCASTYLQGTDYQPCADEFAKAIAENDTELEETGCKGDGAFCSFEKCIHRIDKLSLIKSCTDEVKGSTENGTGEADEVQIYIKTTACILAKVRCRNSMNTDQPGQVGTVRQPRWNLYQASTLLVTEDYDLRVTSVPHGNLGLVCGFNPGNVKVATWPGATC</sequence>
<name>A0A2J7Q5E9_9NEOP</name>
<dbReference type="EMBL" id="NEVH01017566">
    <property type="protein sequence ID" value="PNF23806.1"/>
    <property type="molecule type" value="Genomic_DNA"/>
</dbReference>
<feature type="signal peptide" evidence="1">
    <location>
        <begin position="1"/>
        <end position="19"/>
    </location>
</feature>
<keyword evidence="1" id="KW-0732">Signal</keyword>
<protein>
    <recommendedName>
        <fullName evidence="4">DUF19 domain-containing protein</fullName>
    </recommendedName>
</protein>
<keyword evidence="3" id="KW-1185">Reference proteome</keyword>
<reference evidence="2 3" key="1">
    <citation type="submission" date="2017-12" db="EMBL/GenBank/DDBJ databases">
        <title>Hemimetabolous genomes reveal molecular basis of termite eusociality.</title>
        <authorList>
            <person name="Harrison M.C."/>
            <person name="Jongepier E."/>
            <person name="Robertson H.M."/>
            <person name="Arning N."/>
            <person name="Bitard-Feildel T."/>
            <person name="Chao H."/>
            <person name="Childers C.P."/>
            <person name="Dinh H."/>
            <person name="Doddapaneni H."/>
            <person name="Dugan S."/>
            <person name="Gowin J."/>
            <person name="Greiner C."/>
            <person name="Han Y."/>
            <person name="Hu H."/>
            <person name="Hughes D.S.T."/>
            <person name="Huylmans A.-K."/>
            <person name="Kemena C."/>
            <person name="Kremer L.P.M."/>
            <person name="Lee S.L."/>
            <person name="Lopez-Ezquerra A."/>
            <person name="Mallet L."/>
            <person name="Monroy-Kuhn J.M."/>
            <person name="Moser A."/>
            <person name="Murali S.C."/>
            <person name="Muzny D.M."/>
            <person name="Otani S."/>
            <person name="Piulachs M.-D."/>
            <person name="Poelchau M."/>
            <person name="Qu J."/>
            <person name="Schaub F."/>
            <person name="Wada-Katsumata A."/>
            <person name="Worley K.C."/>
            <person name="Xie Q."/>
            <person name="Ylla G."/>
            <person name="Poulsen M."/>
            <person name="Gibbs R.A."/>
            <person name="Schal C."/>
            <person name="Richards S."/>
            <person name="Belles X."/>
            <person name="Korb J."/>
            <person name="Bornberg-Bauer E."/>
        </authorList>
    </citation>
    <scope>NUCLEOTIDE SEQUENCE [LARGE SCALE GENOMIC DNA]</scope>
    <source>
        <tissue evidence="2">Whole body</tissue>
    </source>
</reference>
<dbReference type="InParanoid" id="A0A2J7Q5E9"/>
<dbReference type="AlphaFoldDB" id="A0A2J7Q5E9"/>
<gene>
    <name evidence="2" type="ORF">B7P43_G16124</name>
</gene>
<feature type="chain" id="PRO_5014362562" description="DUF19 domain-containing protein" evidence="1">
    <location>
        <begin position="20"/>
        <end position="260"/>
    </location>
</feature>
<evidence type="ECO:0000256" key="1">
    <source>
        <dbReference type="SAM" id="SignalP"/>
    </source>
</evidence>
<dbReference type="OrthoDB" id="6752508at2759"/>
<accession>A0A2J7Q5E9</accession>
<evidence type="ECO:0008006" key="4">
    <source>
        <dbReference type="Google" id="ProtNLM"/>
    </source>
</evidence>
<evidence type="ECO:0000313" key="3">
    <source>
        <dbReference type="Proteomes" id="UP000235965"/>
    </source>
</evidence>
<dbReference type="Proteomes" id="UP000235965">
    <property type="component" value="Unassembled WGS sequence"/>
</dbReference>